<dbReference type="OrthoDB" id="9816309at2"/>
<keyword evidence="5" id="KW-0949">S-adenosyl-L-methionine</keyword>
<keyword evidence="8" id="KW-1185">Reference proteome</keyword>
<keyword evidence="4 7" id="KW-0808">Transferase</keyword>
<dbReference type="SMART" id="SM00138">
    <property type="entry name" value="MeTrc"/>
    <property type="match status" value="1"/>
</dbReference>
<dbReference type="GO" id="GO:0032259">
    <property type="term" value="P:methylation"/>
    <property type="evidence" value="ECO:0007669"/>
    <property type="project" value="UniProtKB-KW"/>
</dbReference>
<dbReference type="InterPro" id="IPR000780">
    <property type="entry name" value="CheR_MeTrfase"/>
</dbReference>
<dbReference type="SUPFAM" id="SSF53335">
    <property type="entry name" value="S-adenosyl-L-methionine-dependent methyltransferases"/>
    <property type="match status" value="1"/>
</dbReference>
<name>A0A2A9E223_9MICO</name>
<dbReference type="Gene3D" id="3.40.50.150">
    <property type="entry name" value="Vaccinia Virus protein VP39"/>
    <property type="match status" value="1"/>
</dbReference>
<feature type="domain" description="CheR-type methyltransferase" evidence="6">
    <location>
        <begin position="1"/>
        <end position="271"/>
    </location>
</feature>
<dbReference type="EMBL" id="PDJG01000001">
    <property type="protein sequence ID" value="PFG32262.1"/>
    <property type="molecule type" value="Genomic_DNA"/>
</dbReference>
<accession>A0A2A9E223</accession>
<sequence>MSLTAESFTFVADLVRKKSAIHLPPGKEYLVESRLMPLARRAGLSVDDYVRRQRTSASLTEAELIVEALTTNETSWFRDALPFVTLAGHVLPEVMANKPVTAPLKIWSAACSTGQEPYSIAMALLDALSGPSPRIEITATDLSGEVLAKAERGAYSQLEVNRGLPAKYLVKHFTKAGTEWQISKELRSLVRFSKHNLLGAPPVGPFDIVFLRNVLIYFDVEVKRDILRRLRTSMRPGGFLVLGAAETTVGIDDLWQRVQVGRSSIYQNTTRSRT</sequence>
<dbReference type="InterPro" id="IPR036804">
    <property type="entry name" value="CheR_N_sf"/>
</dbReference>
<protein>
    <recommendedName>
        <fullName evidence="2">protein-glutamate O-methyltransferase</fullName>
        <ecNumber evidence="2">2.1.1.80</ecNumber>
    </recommendedName>
</protein>
<dbReference type="CDD" id="cd02440">
    <property type="entry name" value="AdoMet_MTases"/>
    <property type="match status" value="1"/>
</dbReference>
<organism evidence="7 8">
    <name type="scientific">Sanguibacter antarcticus</name>
    <dbReference type="NCBI Taxonomy" id="372484"/>
    <lineage>
        <taxon>Bacteria</taxon>
        <taxon>Bacillati</taxon>
        <taxon>Actinomycetota</taxon>
        <taxon>Actinomycetes</taxon>
        <taxon>Micrococcales</taxon>
        <taxon>Sanguibacteraceae</taxon>
        <taxon>Sanguibacter</taxon>
    </lineage>
</organism>
<evidence type="ECO:0000256" key="3">
    <source>
        <dbReference type="ARBA" id="ARBA00022603"/>
    </source>
</evidence>
<dbReference type="InterPro" id="IPR050903">
    <property type="entry name" value="Bact_Chemotaxis_MeTrfase"/>
</dbReference>
<dbReference type="InterPro" id="IPR022642">
    <property type="entry name" value="CheR_C"/>
</dbReference>
<proteinExistence type="predicted"/>
<dbReference type="RefSeq" id="WP_098453662.1">
    <property type="nucleotide sequence ID" value="NZ_PDJG01000001.1"/>
</dbReference>
<gene>
    <name evidence="7" type="ORF">ATL42_0081</name>
</gene>
<reference evidence="7 8" key="1">
    <citation type="submission" date="2017-10" db="EMBL/GenBank/DDBJ databases">
        <title>Sequencing the genomes of 1000 actinobacteria strains.</title>
        <authorList>
            <person name="Klenk H.-P."/>
        </authorList>
    </citation>
    <scope>NUCLEOTIDE SEQUENCE [LARGE SCALE GENOMIC DNA]</scope>
    <source>
        <strain evidence="7 8">DSM 18966</strain>
    </source>
</reference>
<evidence type="ECO:0000313" key="7">
    <source>
        <dbReference type="EMBL" id="PFG32262.1"/>
    </source>
</evidence>
<evidence type="ECO:0000259" key="6">
    <source>
        <dbReference type="PROSITE" id="PS50123"/>
    </source>
</evidence>
<comment type="catalytic activity">
    <reaction evidence="1">
        <text>L-glutamyl-[protein] + S-adenosyl-L-methionine = [protein]-L-glutamate 5-O-methyl ester + S-adenosyl-L-homocysteine</text>
        <dbReference type="Rhea" id="RHEA:24452"/>
        <dbReference type="Rhea" id="RHEA-COMP:10208"/>
        <dbReference type="Rhea" id="RHEA-COMP:10311"/>
        <dbReference type="ChEBI" id="CHEBI:29973"/>
        <dbReference type="ChEBI" id="CHEBI:57856"/>
        <dbReference type="ChEBI" id="CHEBI:59789"/>
        <dbReference type="ChEBI" id="CHEBI:82795"/>
        <dbReference type="EC" id="2.1.1.80"/>
    </reaction>
</comment>
<dbReference type="InterPro" id="IPR022641">
    <property type="entry name" value="CheR_N"/>
</dbReference>
<dbReference type="Pfam" id="PF01739">
    <property type="entry name" value="CheR"/>
    <property type="match status" value="1"/>
</dbReference>
<evidence type="ECO:0000256" key="5">
    <source>
        <dbReference type="ARBA" id="ARBA00022691"/>
    </source>
</evidence>
<keyword evidence="3 7" id="KW-0489">Methyltransferase</keyword>
<dbReference type="PANTHER" id="PTHR24422:SF21">
    <property type="entry name" value="CHEMOTAXIS PROTEIN METHYLTRANSFERASE 1"/>
    <property type="match status" value="1"/>
</dbReference>
<dbReference type="AlphaFoldDB" id="A0A2A9E223"/>
<dbReference type="PANTHER" id="PTHR24422">
    <property type="entry name" value="CHEMOTAXIS PROTEIN METHYLTRANSFERASE"/>
    <property type="match status" value="1"/>
</dbReference>
<dbReference type="PROSITE" id="PS50123">
    <property type="entry name" value="CHER"/>
    <property type="match status" value="1"/>
</dbReference>
<dbReference type="InterPro" id="IPR029063">
    <property type="entry name" value="SAM-dependent_MTases_sf"/>
</dbReference>
<dbReference type="SUPFAM" id="SSF47757">
    <property type="entry name" value="Chemotaxis receptor methyltransferase CheR, N-terminal domain"/>
    <property type="match status" value="1"/>
</dbReference>
<evidence type="ECO:0000256" key="2">
    <source>
        <dbReference type="ARBA" id="ARBA00012534"/>
    </source>
</evidence>
<evidence type="ECO:0000313" key="8">
    <source>
        <dbReference type="Proteomes" id="UP000225548"/>
    </source>
</evidence>
<dbReference type="PRINTS" id="PR00996">
    <property type="entry name" value="CHERMTFRASE"/>
</dbReference>
<dbReference type="Proteomes" id="UP000225548">
    <property type="component" value="Unassembled WGS sequence"/>
</dbReference>
<evidence type="ECO:0000256" key="1">
    <source>
        <dbReference type="ARBA" id="ARBA00001541"/>
    </source>
</evidence>
<evidence type="ECO:0000256" key="4">
    <source>
        <dbReference type="ARBA" id="ARBA00022679"/>
    </source>
</evidence>
<dbReference type="GO" id="GO:0008983">
    <property type="term" value="F:protein-glutamate O-methyltransferase activity"/>
    <property type="evidence" value="ECO:0007669"/>
    <property type="project" value="UniProtKB-EC"/>
</dbReference>
<dbReference type="EC" id="2.1.1.80" evidence="2"/>
<dbReference type="Pfam" id="PF03705">
    <property type="entry name" value="CheR_N"/>
    <property type="match status" value="1"/>
</dbReference>
<dbReference type="Gene3D" id="1.10.155.10">
    <property type="entry name" value="Chemotaxis receptor methyltransferase CheR, N-terminal domain"/>
    <property type="match status" value="1"/>
</dbReference>
<comment type="caution">
    <text evidence="7">The sequence shown here is derived from an EMBL/GenBank/DDBJ whole genome shotgun (WGS) entry which is preliminary data.</text>
</comment>